<dbReference type="GO" id="GO:0005829">
    <property type="term" value="C:cytosol"/>
    <property type="evidence" value="ECO:0007669"/>
    <property type="project" value="TreeGrafter"/>
</dbReference>
<accession>A0AAU9IRZ5</accession>
<keyword evidence="3" id="KW-0789">Thiol protease inhibitor</keyword>
<dbReference type="InterPro" id="IPR046350">
    <property type="entry name" value="Cystatin_sf"/>
</dbReference>
<dbReference type="Gene3D" id="3.10.450.10">
    <property type="match status" value="1"/>
</dbReference>
<comment type="caution">
    <text evidence="4">The sequence shown here is derived from an EMBL/GenBank/DDBJ whole genome shotgun (WGS) entry which is preliminary data.</text>
</comment>
<evidence type="ECO:0000256" key="1">
    <source>
        <dbReference type="ARBA" id="ARBA00009403"/>
    </source>
</evidence>
<dbReference type="PRINTS" id="PR00295">
    <property type="entry name" value="STEFINA"/>
</dbReference>
<dbReference type="GO" id="GO:0004869">
    <property type="term" value="F:cysteine-type endopeptidase inhibitor activity"/>
    <property type="evidence" value="ECO:0007669"/>
    <property type="project" value="UniProtKB-KW"/>
</dbReference>
<dbReference type="PANTHER" id="PTHR11414:SF21">
    <property type="entry name" value="CYSTATIN 14A, TANDEM DUPLICATE 1-RELATED"/>
    <property type="match status" value="1"/>
</dbReference>
<gene>
    <name evidence="4" type="ORF">BSTOLATCC_MIC11532</name>
</gene>
<dbReference type="InterPro" id="IPR001713">
    <property type="entry name" value="Prot_inh_stefin"/>
</dbReference>
<protein>
    <submittedName>
        <fullName evidence="4">Uncharacterized protein</fullName>
    </submittedName>
</protein>
<evidence type="ECO:0000256" key="2">
    <source>
        <dbReference type="ARBA" id="ARBA00022690"/>
    </source>
</evidence>
<keyword evidence="5" id="KW-1185">Reference proteome</keyword>
<evidence type="ECO:0000313" key="4">
    <source>
        <dbReference type="EMBL" id="CAG9314530.1"/>
    </source>
</evidence>
<dbReference type="PANTHER" id="PTHR11414">
    <property type="entry name" value="CYSTATIN FAMILY MEMBER"/>
    <property type="match status" value="1"/>
</dbReference>
<dbReference type="EMBL" id="CAJZBQ010000012">
    <property type="protein sequence ID" value="CAG9314530.1"/>
    <property type="molecule type" value="Genomic_DNA"/>
</dbReference>
<comment type="similarity">
    <text evidence="1">Belongs to the cystatin family.</text>
</comment>
<organism evidence="4 5">
    <name type="scientific">Blepharisma stoltei</name>
    <dbReference type="NCBI Taxonomy" id="1481888"/>
    <lineage>
        <taxon>Eukaryota</taxon>
        <taxon>Sar</taxon>
        <taxon>Alveolata</taxon>
        <taxon>Ciliophora</taxon>
        <taxon>Postciliodesmatophora</taxon>
        <taxon>Heterotrichea</taxon>
        <taxon>Heterotrichida</taxon>
        <taxon>Blepharismidae</taxon>
        <taxon>Blepharisma</taxon>
    </lineage>
</organism>
<keyword evidence="2" id="KW-0646">Protease inhibitor</keyword>
<dbReference type="AlphaFoldDB" id="A0AAU9IRZ5"/>
<dbReference type="SUPFAM" id="SSF54403">
    <property type="entry name" value="Cystatin/monellin"/>
    <property type="match status" value="1"/>
</dbReference>
<name>A0AAU9IRZ5_9CILI</name>
<evidence type="ECO:0000313" key="5">
    <source>
        <dbReference type="Proteomes" id="UP001162131"/>
    </source>
</evidence>
<proteinExistence type="inferred from homology"/>
<dbReference type="Proteomes" id="UP001162131">
    <property type="component" value="Unassembled WGS sequence"/>
</dbReference>
<reference evidence="4" key="1">
    <citation type="submission" date="2021-09" db="EMBL/GenBank/DDBJ databases">
        <authorList>
            <consortium name="AG Swart"/>
            <person name="Singh M."/>
            <person name="Singh A."/>
            <person name="Seah K."/>
            <person name="Emmerich C."/>
        </authorList>
    </citation>
    <scope>NUCLEOTIDE SEQUENCE</scope>
    <source>
        <strain evidence="4">ATCC30299</strain>
    </source>
</reference>
<evidence type="ECO:0000256" key="3">
    <source>
        <dbReference type="ARBA" id="ARBA00022704"/>
    </source>
</evidence>
<sequence length="108" mass="12631">MSKQYDETGFSAPIGPDSTCSELVGFLKPVIEESVGKSYRWMKCAEYRKQDIYGTNYKIKVRTADDEYMHLHVYKPPNRPAQLNYLERNRTREESLGLPFDLTSIRNF</sequence>